<reference evidence="3 4" key="1">
    <citation type="submission" date="2024-11" db="EMBL/GenBank/DDBJ databases">
        <title>Adaptive evolution of stress response genes in parasites aligns with host niche diversity.</title>
        <authorList>
            <person name="Hahn C."/>
            <person name="Resl P."/>
        </authorList>
    </citation>
    <scope>NUCLEOTIDE SEQUENCE [LARGE SCALE GENOMIC DNA]</scope>
    <source>
        <strain evidence="3">EGGRZ-B1_66</strain>
        <tissue evidence="3">Body</tissue>
    </source>
</reference>
<dbReference type="SMART" id="SM00033">
    <property type="entry name" value="CH"/>
    <property type="match status" value="1"/>
</dbReference>
<comment type="caution">
    <text evidence="3">The sequence shown here is derived from an EMBL/GenBank/DDBJ whole genome shotgun (WGS) entry which is preliminary data.</text>
</comment>
<dbReference type="Pfam" id="PF00621">
    <property type="entry name" value="RhoGEF"/>
    <property type="match status" value="1"/>
</dbReference>
<dbReference type="Pfam" id="PF00307">
    <property type="entry name" value="CH"/>
    <property type="match status" value="1"/>
</dbReference>
<dbReference type="PANTHER" id="PTHR45818">
    <property type="entry name" value="PROTEIN VAV"/>
    <property type="match status" value="1"/>
</dbReference>
<dbReference type="PROSITE" id="PS50021">
    <property type="entry name" value="CH"/>
    <property type="match status" value="1"/>
</dbReference>
<dbReference type="EMBL" id="JBJKFK010001672">
    <property type="protein sequence ID" value="KAL3312503.1"/>
    <property type="molecule type" value="Genomic_DNA"/>
</dbReference>
<dbReference type="InterPro" id="IPR035899">
    <property type="entry name" value="DBL_dom_sf"/>
</dbReference>
<dbReference type="InterPro" id="IPR036872">
    <property type="entry name" value="CH_dom_sf"/>
</dbReference>
<evidence type="ECO:0000259" key="2">
    <source>
        <dbReference type="PROSITE" id="PS50021"/>
    </source>
</evidence>
<dbReference type="SUPFAM" id="SSF47576">
    <property type="entry name" value="Calponin-homology domain, CH-domain"/>
    <property type="match status" value="1"/>
</dbReference>
<dbReference type="InterPro" id="IPR000219">
    <property type="entry name" value="DH_dom"/>
</dbReference>
<protein>
    <submittedName>
        <fullName evidence="3">Guanine nucleotide exchange factor vav2</fullName>
    </submittedName>
</protein>
<sequence length="437" mass="50115">MSDKIRECVRWLQDCRVFGPNSQFANAAASPMDLITALRDGVVLCNLLFSLSDGDIDYREVFCSNPEDSQYLCCQNIRIFLTLCVKNFGIKEEDLFEEDDLFQAMNFGKVIDLLSKLSIHEKATSRGIAPFPRKDVPAIETKASNGSSFDLSMFPYQEDDPDVQERIYDSVVCSSQLEKKASSTKNHKYECCRNEIIATENSYLTTLDSLLNNYKIPLSDSFSVQELEQIFSYIPSLLEVHKRIAEKLNALSSPKPTCTLANIFKCHRDKLLLYGDYSGHLSEARSYISEIMRSSPEKRRRLEVSDDPMLEFPDCRHDNDTVGLGLSQCVMYADVARTRAKVHFFLQQCREKSKDKFELIDLLTVPIQRVTRYHLLLADLLKNADDNCPEKRELKEAWELMKELAEHTNIVKGDYDAMRHIDKIQSRLVPLSYLSLC</sequence>
<dbReference type="SUPFAM" id="SSF48065">
    <property type="entry name" value="DBL homology domain (DH-domain)"/>
    <property type="match status" value="1"/>
</dbReference>
<accession>A0ABD2PYJ4</accession>
<organism evidence="3 4">
    <name type="scientific">Cichlidogyrus casuarinus</name>
    <dbReference type="NCBI Taxonomy" id="1844966"/>
    <lineage>
        <taxon>Eukaryota</taxon>
        <taxon>Metazoa</taxon>
        <taxon>Spiralia</taxon>
        <taxon>Lophotrochozoa</taxon>
        <taxon>Platyhelminthes</taxon>
        <taxon>Monogenea</taxon>
        <taxon>Monopisthocotylea</taxon>
        <taxon>Dactylogyridea</taxon>
        <taxon>Ancyrocephalidae</taxon>
        <taxon>Cichlidogyrus</taxon>
    </lineage>
</organism>
<dbReference type="PANTHER" id="PTHR45818:SF3">
    <property type="entry name" value="PROTEIN VAV"/>
    <property type="match status" value="1"/>
</dbReference>
<dbReference type="Proteomes" id="UP001626550">
    <property type="component" value="Unassembled WGS sequence"/>
</dbReference>
<name>A0ABD2PYJ4_9PLAT</name>
<dbReference type="PROSITE" id="PS50010">
    <property type="entry name" value="DH_2"/>
    <property type="match status" value="1"/>
</dbReference>
<evidence type="ECO:0000259" key="1">
    <source>
        <dbReference type="PROSITE" id="PS50010"/>
    </source>
</evidence>
<dbReference type="CDD" id="cd21201">
    <property type="entry name" value="CH_VAV"/>
    <property type="match status" value="1"/>
</dbReference>
<feature type="domain" description="DH" evidence="1">
    <location>
        <begin position="188"/>
        <end position="411"/>
    </location>
</feature>
<proteinExistence type="predicted"/>
<dbReference type="InterPro" id="IPR001715">
    <property type="entry name" value="CH_dom"/>
</dbReference>
<keyword evidence="4" id="KW-1185">Reference proteome</keyword>
<evidence type="ECO:0000313" key="3">
    <source>
        <dbReference type="EMBL" id="KAL3312503.1"/>
    </source>
</evidence>
<dbReference type="SMART" id="SM00325">
    <property type="entry name" value="RhoGEF"/>
    <property type="match status" value="1"/>
</dbReference>
<dbReference type="Gene3D" id="1.10.418.10">
    <property type="entry name" value="Calponin-like domain"/>
    <property type="match status" value="1"/>
</dbReference>
<gene>
    <name evidence="3" type="primary">VAV2</name>
    <name evidence="3" type="ORF">Ciccas_008905</name>
</gene>
<dbReference type="Gene3D" id="1.20.900.10">
    <property type="entry name" value="Dbl homology (DH) domain"/>
    <property type="match status" value="1"/>
</dbReference>
<dbReference type="CDD" id="cd00160">
    <property type="entry name" value="RhoGEF"/>
    <property type="match status" value="1"/>
</dbReference>
<evidence type="ECO:0000313" key="4">
    <source>
        <dbReference type="Proteomes" id="UP001626550"/>
    </source>
</evidence>
<dbReference type="AlphaFoldDB" id="A0ABD2PYJ4"/>
<feature type="domain" description="Calponin-homology (CH)" evidence="2">
    <location>
        <begin position="2"/>
        <end position="122"/>
    </location>
</feature>